<name>A0ABR6WYQ3_9FIRM</name>
<reference evidence="1 2" key="1">
    <citation type="journal article" date="2020" name="mSystems">
        <title>Defining Genomic and Predicted Metabolic Features of the Acetobacterium Genus.</title>
        <authorList>
            <person name="Ross D.E."/>
            <person name="Marshall C.W."/>
            <person name="Gulliver D."/>
            <person name="May H.D."/>
            <person name="Norman R.S."/>
        </authorList>
    </citation>
    <scope>NUCLEOTIDE SEQUENCE [LARGE SCALE GENOMIC DNA]</scope>
    <source>
        <strain evidence="1 2">DSM 8238</strain>
    </source>
</reference>
<dbReference type="InterPro" id="IPR046726">
    <property type="entry name" value="DUF6618"/>
</dbReference>
<keyword evidence="2" id="KW-1185">Reference proteome</keyword>
<evidence type="ECO:0000313" key="2">
    <source>
        <dbReference type="Proteomes" id="UP000603234"/>
    </source>
</evidence>
<evidence type="ECO:0000313" key="1">
    <source>
        <dbReference type="EMBL" id="MBC3805695.1"/>
    </source>
</evidence>
<dbReference type="EMBL" id="WJBC01000054">
    <property type="protein sequence ID" value="MBC3805695.1"/>
    <property type="molecule type" value="Genomic_DNA"/>
</dbReference>
<accession>A0ABR6WYQ3</accession>
<dbReference type="Proteomes" id="UP000603234">
    <property type="component" value="Unassembled WGS sequence"/>
</dbReference>
<proteinExistence type="predicted"/>
<dbReference type="Pfam" id="PF20323">
    <property type="entry name" value="DUF6618"/>
    <property type="match status" value="1"/>
</dbReference>
<organism evidence="1 2">
    <name type="scientific">Acetobacterium fimetarium</name>
    <dbReference type="NCBI Taxonomy" id="52691"/>
    <lineage>
        <taxon>Bacteria</taxon>
        <taxon>Bacillati</taxon>
        <taxon>Bacillota</taxon>
        <taxon>Clostridia</taxon>
        <taxon>Eubacteriales</taxon>
        <taxon>Eubacteriaceae</taxon>
        <taxon>Acetobacterium</taxon>
    </lineage>
</organism>
<comment type="caution">
    <text evidence="1">The sequence shown here is derived from an EMBL/GenBank/DDBJ whole genome shotgun (WGS) entry which is preliminary data.</text>
</comment>
<gene>
    <name evidence="1" type="ORF">GH808_14905</name>
</gene>
<sequence>MEKIKFACYGSSGMKPWDGTILPLKLTAPYEVEVTARGSTFHLIVGHHQYGDYICIPNWDVGTQLASLTDRFWNYERLTGYTELKSVDAYSVACALVALSKIIE</sequence>
<dbReference type="RefSeq" id="WP_186843579.1">
    <property type="nucleotide sequence ID" value="NZ_WJBC01000054.1"/>
</dbReference>
<protein>
    <submittedName>
        <fullName evidence="1">Uncharacterized protein</fullName>
    </submittedName>
</protein>